<keyword evidence="2" id="KW-1185">Reference proteome</keyword>
<evidence type="ECO:0000313" key="1">
    <source>
        <dbReference type="EMBL" id="CAK6977310.1"/>
    </source>
</evidence>
<protein>
    <submittedName>
        <fullName evidence="1">Zinc finger BED domain-containing protein 5-like</fullName>
    </submittedName>
</protein>
<accession>A0AAV1Q0Y8</accession>
<evidence type="ECO:0000313" key="2">
    <source>
        <dbReference type="Proteomes" id="UP001314229"/>
    </source>
</evidence>
<dbReference type="PANTHER" id="PTHR45913">
    <property type="entry name" value="EPM2A-INTERACTING PROTEIN 1"/>
    <property type="match status" value="1"/>
</dbReference>
<name>A0AAV1Q0Y8_SCOSC</name>
<sequence>MGNDNAIAVETSYLLSELIAKTGKPHTDGETFLLPDNVLDQLIQDVKASRFYAIQLDESTDIANVANLLAYIRYEKNSEIKEDFFSNGIEWSKCVGLSTDGTAKPWLQRKCHWS</sequence>
<dbReference type="AlphaFoldDB" id="A0AAV1Q0Y8"/>
<dbReference type="PANTHER" id="PTHR45913:SF19">
    <property type="entry name" value="LOW QUALITY PROTEIN: ZINC FINGER BED DOMAIN-CONTAINING PROTEIN 5-LIKE"/>
    <property type="match status" value="1"/>
</dbReference>
<proteinExistence type="predicted"/>
<organism evidence="1 2">
    <name type="scientific">Scomber scombrus</name>
    <name type="common">Atlantic mackerel</name>
    <name type="synonym">Scomber vernalis</name>
    <dbReference type="NCBI Taxonomy" id="13677"/>
    <lineage>
        <taxon>Eukaryota</taxon>
        <taxon>Metazoa</taxon>
        <taxon>Chordata</taxon>
        <taxon>Craniata</taxon>
        <taxon>Vertebrata</taxon>
        <taxon>Euteleostomi</taxon>
        <taxon>Actinopterygii</taxon>
        <taxon>Neopterygii</taxon>
        <taxon>Teleostei</taxon>
        <taxon>Neoteleostei</taxon>
        <taxon>Acanthomorphata</taxon>
        <taxon>Pelagiaria</taxon>
        <taxon>Scombriformes</taxon>
        <taxon>Scombridae</taxon>
        <taxon>Scomber</taxon>
    </lineage>
</organism>
<dbReference type="EMBL" id="CAWUFR010000402">
    <property type="protein sequence ID" value="CAK6977310.1"/>
    <property type="molecule type" value="Genomic_DNA"/>
</dbReference>
<comment type="caution">
    <text evidence="1">The sequence shown here is derived from an EMBL/GenBank/DDBJ whole genome shotgun (WGS) entry which is preliminary data.</text>
</comment>
<gene>
    <name evidence="1" type="ORF">FSCOSCO3_A006711</name>
</gene>
<dbReference type="Proteomes" id="UP001314229">
    <property type="component" value="Unassembled WGS sequence"/>
</dbReference>
<reference evidence="1 2" key="1">
    <citation type="submission" date="2024-01" db="EMBL/GenBank/DDBJ databases">
        <authorList>
            <person name="Alioto T."/>
            <person name="Alioto T."/>
            <person name="Gomez Garrido J."/>
        </authorList>
    </citation>
    <scope>NUCLEOTIDE SEQUENCE [LARGE SCALE GENOMIC DNA]</scope>
</reference>